<dbReference type="GO" id="GO:0006606">
    <property type="term" value="P:protein import into nucleus"/>
    <property type="evidence" value="ECO:0007669"/>
    <property type="project" value="TreeGrafter"/>
</dbReference>
<dbReference type="AlphaFoldDB" id="A0A6A7A7Q5"/>
<evidence type="ECO:0000256" key="5">
    <source>
        <dbReference type="ARBA" id="ARBA00023132"/>
    </source>
</evidence>
<dbReference type="GO" id="GO:0000973">
    <property type="term" value="P:post-transcriptional tethering of RNA polymerase II gene DNA at nuclear periphery"/>
    <property type="evidence" value="ECO:0007669"/>
    <property type="project" value="TreeGrafter"/>
</dbReference>
<dbReference type="EMBL" id="MU006221">
    <property type="protein sequence ID" value="KAF2829216.1"/>
    <property type="molecule type" value="Genomic_DNA"/>
</dbReference>
<proteinExistence type="inferred from homology"/>
<feature type="region of interest" description="Disordered" evidence="8">
    <location>
        <begin position="109"/>
        <end position="135"/>
    </location>
</feature>
<keyword evidence="5 7" id="KW-0906">Nuclear pore complex</keyword>
<gene>
    <name evidence="9" type="ORF">CC86DRAFT_345795</name>
</gene>
<accession>A0A6A7A7Q5</accession>
<comment type="subunit">
    <text evidence="7">Part of the nuclear pore complex (NPC).</text>
</comment>
<dbReference type="Gene3D" id="1.20.190.50">
    <property type="match status" value="1"/>
</dbReference>
<feature type="compositionally biased region" description="Basic and acidic residues" evidence="8">
    <location>
        <begin position="13"/>
        <end position="23"/>
    </location>
</feature>
<dbReference type="GO" id="GO:0031965">
    <property type="term" value="C:nuclear membrane"/>
    <property type="evidence" value="ECO:0007669"/>
    <property type="project" value="UniProtKB-SubCell"/>
</dbReference>
<evidence type="ECO:0000256" key="8">
    <source>
        <dbReference type="SAM" id="MobiDB-lite"/>
    </source>
</evidence>
<evidence type="ECO:0000256" key="4">
    <source>
        <dbReference type="ARBA" id="ARBA00023010"/>
    </source>
</evidence>
<protein>
    <recommendedName>
        <fullName evidence="7">Nuclear pore complex protein</fullName>
    </recommendedName>
</protein>
<evidence type="ECO:0000256" key="1">
    <source>
        <dbReference type="ARBA" id="ARBA00022448"/>
    </source>
</evidence>
<organism evidence="9 10">
    <name type="scientific">Ophiobolus disseminans</name>
    <dbReference type="NCBI Taxonomy" id="1469910"/>
    <lineage>
        <taxon>Eukaryota</taxon>
        <taxon>Fungi</taxon>
        <taxon>Dikarya</taxon>
        <taxon>Ascomycota</taxon>
        <taxon>Pezizomycotina</taxon>
        <taxon>Dothideomycetes</taxon>
        <taxon>Pleosporomycetidae</taxon>
        <taxon>Pleosporales</taxon>
        <taxon>Pleosporineae</taxon>
        <taxon>Phaeosphaeriaceae</taxon>
        <taxon>Ophiobolus</taxon>
    </lineage>
</organism>
<evidence type="ECO:0000256" key="3">
    <source>
        <dbReference type="ARBA" id="ARBA00022927"/>
    </source>
</evidence>
<dbReference type="PANTHER" id="PTHR13003">
    <property type="entry name" value="NUP107-RELATED"/>
    <property type="match status" value="1"/>
</dbReference>
<reference evidence="9" key="1">
    <citation type="journal article" date="2020" name="Stud. Mycol.">
        <title>101 Dothideomycetes genomes: a test case for predicting lifestyles and emergence of pathogens.</title>
        <authorList>
            <person name="Haridas S."/>
            <person name="Albert R."/>
            <person name="Binder M."/>
            <person name="Bloem J."/>
            <person name="Labutti K."/>
            <person name="Salamov A."/>
            <person name="Andreopoulos B."/>
            <person name="Baker S."/>
            <person name="Barry K."/>
            <person name="Bills G."/>
            <person name="Bluhm B."/>
            <person name="Cannon C."/>
            <person name="Castanera R."/>
            <person name="Culley D."/>
            <person name="Daum C."/>
            <person name="Ezra D."/>
            <person name="Gonzalez J."/>
            <person name="Henrissat B."/>
            <person name="Kuo A."/>
            <person name="Liang C."/>
            <person name="Lipzen A."/>
            <person name="Lutzoni F."/>
            <person name="Magnuson J."/>
            <person name="Mondo S."/>
            <person name="Nolan M."/>
            <person name="Ohm R."/>
            <person name="Pangilinan J."/>
            <person name="Park H.-J."/>
            <person name="Ramirez L."/>
            <person name="Alfaro M."/>
            <person name="Sun H."/>
            <person name="Tritt A."/>
            <person name="Yoshinaga Y."/>
            <person name="Zwiers L.-H."/>
            <person name="Turgeon B."/>
            <person name="Goodwin S."/>
            <person name="Spatafora J."/>
            <person name="Crous P."/>
            <person name="Grigoriev I."/>
        </authorList>
    </citation>
    <scope>NUCLEOTIDE SEQUENCE</scope>
    <source>
        <strain evidence="9">CBS 113818</strain>
    </source>
</reference>
<dbReference type="PANTHER" id="PTHR13003:SF2">
    <property type="entry name" value="NUCLEAR PORE COMPLEX PROTEIN NUP107"/>
    <property type="match status" value="1"/>
</dbReference>
<dbReference type="Gene3D" id="1.10.3450.20">
    <property type="match status" value="1"/>
</dbReference>
<comment type="function">
    <text evidence="7">Functions as a component of the nuclear pore complex (NPC).</text>
</comment>
<dbReference type="GO" id="GO:0031080">
    <property type="term" value="C:nuclear pore outer ring"/>
    <property type="evidence" value="ECO:0007669"/>
    <property type="project" value="TreeGrafter"/>
</dbReference>
<dbReference type="GO" id="GO:0006406">
    <property type="term" value="P:mRNA export from nucleus"/>
    <property type="evidence" value="ECO:0007669"/>
    <property type="project" value="TreeGrafter"/>
</dbReference>
<dbReference type="GO" id="GO:0017056">
    <property type="term" value="F:structural constituent of nuclear pore"/>
    <property type="evidence" value="ECO:0007669"/>
    <property type="project" value="UniProtKB-UniRule"/>
</dbReference>
<dbReference type="OrthoDB" id="3098at2759"/>
<name>A0A6A7A7Q5_9PLEO</name>
<keyword evidence="4 7" id="KW-0811">Translocation</keyword>
<feature type="region of interest" description="Disordered" evidence="8">
    <location>
        <begin position="1"/>
        <end position="26"/>
    </location>
</feature>
<comment type="similarity">
    <text evidence="7">Belongs to the nucleoporin Nup84/Nup107 family.</text>
</comment>
<keyword evidence="3" id="KW-0653">Protein transport</keyword>
<evidence type="ECO:0000256" key="2">
    <source>
        <dbReference type="ARBA" id="ARBA00022816"/>
    </source>
</evidence>
<keyword evidence="7" id="KW-0472">Membrane</keyword>
<keyword evidence="6 7" id="KW-0539">Nucleus</keyword>
<dbReference type="Proteomes" id="UP000799424">
    <property type="component" value="Unassembled WGS sequence"/>
</dbReference>
<keyword evidence="10" id="KW-1185">Reference proteome</keyword>
<dbReference type="Pfam" id="PF04121">
    <property type="entry name" value="Nup84_Nup100"/>
    <property type="match status" value="1"/>
</dbReference>
<comment type="subcellular location">
    <subcellularLocation>
        <location evidence="7">Nucleus</location>
        <location evidence="7">Nuclear pore complex</location>
    </subcellularLocation>
    <subcellularLocation>
        <location evidence="7">Nucleus membrane</location>
    </subcellularLocation>
</comment>
<evidence type="ECO:0000256" key="6">
    <source>
        <dbReference type="ARBA" id="ARBA00023242"/>
    </source>
</evidence>
<keyword evidence="2" id="KW-0509">mRNA transport</keyword>
<sequence>MSSFTFARPAHTTADRSHRDAIRSADPIQPLRTMAERVGKEVEKFAERLDNWHVHGNDNAQTKYQTTVKVIGKFRDVAETQVKELKRAHIEEHKRELTRSVRRRVQDMAEAPGADVQDDLGKSSHSIASSYHPKHAQESAELHSLRQWQAELATWELVRIMIDQHVPEPNSNPAAAKQRRLEAAGGNKRHSKNSDIWDRFLLEDDHAKEKVLVLRWLEQTAQNDRSDIEIITAELEAQSGRGAHTWTSGWLDTKGKIKQAKRLEGADMPLQPDGVEFMTADGTQPLITQLDPDAPNREGRSLERSDDYYERALWMVCYEMLRRGTPWSQICEWAQERNEAWRGVSVGAACEAHPHGSPNLAGSTAGYLFRRMCFYAARGARFPYEGAVYALLSGDVKLAQVACRTWDDHLHAHYNALLLSRFDSYLQHNHPDRVSQNLAQKFVFQDAVATIGGWQDASQRVISLLQEQQSTTSESTEPFKLIQGALISRTMYNLVVRVGTGIADMLQDDERPVNLMIHPDSSMESAPKSAHEKRTFAAKPHHQVLATNPHALRILVHTSIAFKNGLHLFEELDVAKRPHGHLAMDNVIAAYIELLRITKRFKLIPVYAAQLEPNRTIHCFARIFPNMKNSAEQEEYIDLLKKYEIDIVGSIAQSVTFALDHCGLTHFEGKYAVLNKPVGRFRILEKASSNGDSLWPGYRIRGSFEGSSIEPKEAAVVEALQWLHYIPSDYTLTFRHLTQTLIIFLIHGRLAAAEGVISNLSVETLSLSRTEALCGYPFDFMHPDALEQDVKQLHAHRKTLAGSALKKAIPYEQLPGPDEHAGLVEQLRESSVVYYELQQVVHLLGLFREWRAVEESVIAARAEKPNPEAGEPLKAKVDWNHLKELLDTMESVFGALLSSMTATTQEISPENDLTHLWELKCAYVPEIVLAYISVLHTAASFLKREVAATFAIKAMEIANLVADEGNAWLQAVFVETKRMRELVEALAQVSKTMLRLSESEPKKSVAKKRGSKGETLRIWDLNAKDRV</sequence>
<dbReference type="InterPro" id="IPR007252">
    <property type="entry name" value="Nup84/Nup107"/>
</dbReference>
<feature type="region of interest" description="Disordered" evidence="8">
    <location>
        <begin position="166"/>
        <end position="189"/>
    </location>
</feature>
<evidence type="ECO:0000256" key="7">
    <source>
        <dbReference type="RuleBase" id="RU365072"/>
    </source>
</evidence>
<evidence type="ECO:0000313" key="9">
    <source>
        <dbReference type="EMBL" id="KAF2829216.1"/>
    </source>
</evidence>
<evidence type="ECO:0000313" key="10">
    <source>
        <dbReference type="Proteomes" id="UP000799424"/>
    </source>
</evidence>
<keyword evidence="1 7" id="KW-0813">Transport</keyword>